<dbReference type="Pfam" id="PF25767">
    <property type="entry name" value="ARM_TBCD_2nd"/>
    <property type="match status" value="1"/>
</dbReference>
<dbReference type="GO" id="GO:0000226">
    <property type="term" value="P:microtubule cytoskeleton organization"/>
    <property type="evidence" value="ECO:0007669"/>
    <property type="project" value="TreeGrafter"/>
</dbReference>
<dbReference type="SUPFAM" id="SSF48371">
    <property type="entry name" value="ARM repeat"/>
    <property type="match status" value="1"/>
</dbReference>
<feature type="region of interest" description="Disordered" evidence="1">
    <location>
        <begin position="69"/>
        <end position="91"/>
    </location>
</feature>
<dbReference type="InterPro" id="IPR016024">
    <property type="entry name" value="ARM-type_fold"/>
</dbReference>
<dbReference type="PANTHER" id="PTHR12658:SF0">
    <property type="entry name" value="TUBULIN-SPECIFIC CHAPERONE D"/>
    <property type="match status" value="1"/>
</dbReference>
<proteinExistence type="predicted"/>
<evidence type="ECO:0000256" key="1">
    <source>
        <dbReference type="SAM" id="MobiDB-lite"/>
    </source>
</evidence>
<dbReference type="PANTHER" id="PTHR12658">
    <property type="entry name" value="BETA-TUBULIN COFACTOR D"/>
    <property type="match status" value="1"/>
</dbReference>
<gene>
    <name evidence="3" type="ORF">AX774_g715</name>
</gene>
<comment type="caution">
    <text evidence="3">The sequence shown here is derived from an EMBL/GenBank/DDBJ whole genome shotgun (WGS) entry which is preliminary data.</text>
</comment>
<protein>
    <submittedName>
        <fullName evidence="3">Tubulin-specific chaperone D</fullName>
    </submittedName>
</protein>
<feature type="compositionally biased region" description="Basic and acidic residues" evidence="1">
    <location>
        <begin position="77"/>
        <end position="91"/>
    </location>
</feature>
<organism evidence="3 4">
    <name type="scientific">Zancudomyces culisetae</name>
    <name type="common">Gut fungus</name>
    <name type="synonym">Smittium culisetae</name>
    <dbReference type="NCBI Taxonomy" id="1213189"/>
    <lineage>
        <taxon>Eukaryota</taxon>
        <taxon>Fungi</taxon>
        <taxon>Fungi incertae sedis</taxon>
        <taxon>Zoopagomycota</taxon>
        <taxon>Kickxellomycotina</taxon>
        <taxon>Harpellomycetes</taxon>
        <taxon>Harpellales</taxon>
        <taxon>Legeriomycetaceae</taxon>
        <taxon>Zancudomyces</taxon>
    </lineage>
</organism>
<dbReference type="InterPro" id="IPR011989">
    <property type="entry name" value="ARM-like"/>
</dbReference>
<dbReference type="InterPro" id="IPR033162">
    <property type="entry name" value="TBCD"/>
</dbReference>
<dbReference type="GO" id="GO:0048487">
    <property type="term" value="F:beta-tubulin binding"/>
    <property type="evidence" value="ECO:0007669"/>
    <property type="project" value="InterPro"/>
</dbReference>
<dbReference type="Proteomes" id="UP000188320">
    <property type="component" value="Unassembled WGS sequence"/>
</dbReference>
<dbReference type="EMBL" id="LSSK01000051">
    <property type="protein sequence ID" value="OMH85734.1"/>
    <property type="molecule type" value="Genomic_DNA"/>
</dbReference>
<evidence type="ECO:0000313" key="4">
    <source>
        <dbReference type="Proteomes" id="UP000188320"/>
    </source>
</evidence>
<dbReference type="AlphaFoldDB" id="A0A1R1PXN9"/>
<keyword evidence="4" id="KW-1185">Reference proteome</keyword>
<dbReference type="Gene3D" id="1.25.10.10">
    <property type="entry name" value="Leucine-rich Repeat Variant"/>
    <property type="match status" value="1"/>
</dbReference>
<sequence length="1083" mass="122309">MNVEEKEEGFKEKDEYFELTSELLTTLKTNEKQNDGENAGGIKADARMKKVVEKISNIVSRIIDSSKYNNQNINKSGNEEKENPKEENDGVGEFEMKEIENKLKVKFDWMNSRDLIGEMLIIAMYTSLTKHGKEAEAANVMLGRMLTRKECKDYYNDIARAITKRQFERETKSGGVGIGILKEISKVANRDQIEVFREIVNILVEQDSDRKVEEIKLLGRIGLVLGGEVEGRGDEECMGKIMDYLLCGIRDKNTKIRWGSVKYVSRIAKNINVAETTAAIIDEVIDELEEDLIVDGKDYSLVNEHSWHGGILLLAELARLRLVQGSLIDKIVGVAKKALRYEVVRGNNYAVGANIRDASCYLAWTIARTSSLGGEELAGELLLRAVFDREVHVRRAASAAFQELVGRNRQVKDKGGLDLLLVIDYYSIGNARSIKDMVSKIIKIGVPSYKKLIEEYIFEVGIYHWDIKCRIDTLDSIEVLIDLLFNNSLDLLHAKYYTAIVQNINSPQLRIRHGCILTLKYFNIDVINLIPGLISKRYLDGFGAEDTLMAIYELSSTVGKFNAADSHEYDASTCAWWLNLYFSQSKVVTDLPNKIKIAAYFTEFIAALYNKNRNNKGENDEKHTDEDFTAKLSGLYNRIVETQNILFMQCFIKFAENTDLLKSAINFLLDITTNYKSPIEHQNQALIALNYVIDRFSLTPQLAAQLNISGIQKVLVKYGLFNYKVDHRGDVGSWVRLQSLSCIYSLLPFINASENLFNSDYEALLSTVLGQLLSTIPKIRQQSFILLSKLSELCPPSSFYSTTIFNNLTALDDFGAYSRILSIPPPRSYTFFFANFVYLASPSSPSSQSTKTLAFDALVDYYSSNPLMYIPHLSRLLSLTISSATTHKNKFYSRFLSPTITFIDSSIPFINSIDPSKYLVLLDILKLLLAPVSPASPADIACTSETNKNTSFNANTTNATNTTNTANQRNLTTKLSLALLKSSISCYFNILSINYNINYLHFILPYLKHKSFPVLRQFTADCLYNLMMCSSLQVDEHDVIGENESTSTDSHCYVNNVLLETDWASINGFELEKAYEQLFTLFS</sequence>
<accession>A0A1R1PXN9</accession>
<dbReference type="InterPro" id="IPR058033">
    <property type="entry name" value="ARM_TBCD_2nd"/>
</dbReference>
<dbReference type="GO" id="GO:0005096">
    <property type="term" value="F:GTPase activator activity"/>
    <property type="evidence" value="ECO:0007669"/>
    <property type="project" value="InterPro"/>
</dbReference>
<name>A0A1R1PXN9_ZANCU</name>
<evidence type="ECO:0000259" key="2">
    <source>
        <dbReference type="Pfam" id="PF25767"/>
    </source>
</evidence>
<dbReference type="GO" id="GO:0007023">
    <property type="term" value="P:post-chaperonin tubulin folding pathway"/>
    <property type="evidence" value="ECO:0007669"/>
    <property type="project" value="InterPro"/>
</dbReference>
<evidence type="ECO:0000313" key="3">
    <source>
        <dbReference type="EMBL" id="OMH85734.1"/>
    </source>
</evidence>
<dbReference type="GO" id="GO:0007021">
    <property type="term" value="P:tubulin complex assembly"/>
    <property type="evidence" value="ECO:0007669"/>
    <property type="project" value="InterPro"/>
</dbReference>
<feature type="domain" description="Tubulin-folding cofactor D ARM repeats" evidence="2">
    <location>
        <begin position="237"/>
        <end position="412"/>
    </location>
</feature>
<reference evidence="4" key="1">
    <citation type="submission" date="2017-01" db="EMBL/GenBank/DDBJ databases">
        <authorList>
            <person name="Wang Y."/>
            <person name="White M."/>
            <person name="Kvist S."/>
            <person name="Moncalvo J.-M."/>
        </authorList>
    </citation>
    <scope>NUCLEOTIDE SEQUENCE [LARGE SCALE GENOMIC DNA]</scope>
    <source>
        <strain evidence="4">COL-18-3</strain>
    </source>
</reference>
<dbReference type="OrthoDB" id="10253476at2759"/>